<dbReference type="EMBL" id="CP099490">
    <property type="protein sequence ID" value="USQ76996.1"/>
    <property type="molecule type" value="Genomic_DNA"/>
</dbReference>
<keyword evidence="1" id="KW-1133">Transmembrane helix</keyword>
<evidence type="ECO:0000313" key="3">
    <source>
        <dbReference type="Proteomes" id="UP001056535"/>
    </source>
</evidence>
<dbReference type="Pfam" id="PF12679">
    <property type="entry name" value="ABC2_membrane_2"/>
    <property type="match status" value="1"/>
</dbReference>
<sequence length="239" mass="24947">MNATISRLALQSLFGQKRWWALLSLPLLLIGLALLVRLLTRGEAGGAFEVIVVGVGITAATLVALLATTGVLGPEIDDGSIIYLLAKPISRYSVVLSKLLVAVGVTVVLGAGSLLVSGLILEPSDLQQALAVTAGMAVAGAAYCSIFMVFSAVNRHAMVTGLIYVLVFEGLLASWLSGLRYLSVSAWGRRIAEGIDDSLNLAAGNLPLAYAWVASAVVVVAGCVLAGRRLSRFQLRGEE</sequence>
<evidence type="ECO:0000256" key="1">
    <source>
        <dbReference type="SAM" id="Phobius"/>
    </source>
</evidence>
<keyword evidence="1" id="KW-0812">Transmembrane</keyword>
<keyword evidence="3" id="KW-1185">Reference proteome</keyword>
<feature type="transmembrane region" description="Helical" evidence="1">
    <location>
        <begin position="162"/>
        <end position="182"/>
    </location>
</feature>
<organism evidence="2 3">
    <name type="scientific">Ornithinimicrobium cryptoxanthini</name>
    <dbReference type="NCBI Taxonomy" id="2934161"/>
    <lineage>
        <taxon>Bacteria</taxon>
        <taxon>Bacillati</taxon>
        <taxon>Actinomycetota</taxon>
        <taxon>Actinomycetes</taxon>
        <taxon>Micrococcales</taxon>
        <taxon>Ornithinimicrobiaceae</taxon>
        <taxon>Ornithinimicrobium</taxon>
    </lineage>
</organism>
<accession>A0ABY4YJT5</accession>
<evidence type="ECO:0000313" key="2">
    <source>
        <dbReference type="EMBL" id="USQ76996.1"/>
    </source>
</evidence>
<feature type="transmembrane region" description="Helical" evidence="1">
    <location>
        <begin position="126"/>
        <end position="150"/>
    </location>
</feature>
<name>A0ABY4YJT5_9MICO</name>
<feature type="transmembrane region" description="Helical" evidence="1">
    <location>
        <begin position="209"/>
        <end position="227"/>
    </location>
</feature>
<dbReference type="Proteomes" id="UP001056535">
    <property type="component" value="Chromosome"/>
</dbReference>
<keyword evidence="1" id="KW-0472">Membrane</keyword>
<feature type="transmembrane region" description="Helical" evidence="1">
    <location>
        <begin position="94"/>
        <end position="120"/>
    </location>
</feature>
<dbReference type="RefSeq" id="WP_252621698.1">
    <property type="nucleotide sequence ID" value="NZ_CP099490.1"/>
</dbReference>
<gene>
    <name evidence="2" type="ORF">NF557_03490</name>
</gene>
<protein>
    <submittedName>
        <fullName evidence="2">ABC transporter permease</fullName>
    </submittedName>
</protein>
<feature type="transmembrane region" description="Helical" evidence="1">
    <location>
        <begin position="20"/>
        <end position="39"/>
    </location>
</feature>
<proteinExistence type="predicted"/>
<feature type="transmembrane region" description="Helical" evidence="1">
    <location>
        <begin position="51"/>
        <end position="73"/>
    </location>
</feature>
<reference evidence="2" key="1">
    <citation type="submission" date="2022-06" db="EMBL/GenBank/DDBJ databases">
        <title>Ornithinimicrobium JY.X270.</title>
        <authorList>
            <person name="Huang Y."/>
        </authorList>
    </citation>
    <scope>NUCLEOTIDE SEQUENCE</scope>
    <source>
        <strain evidence="2">JY.X270</strain>
    </source>
</reference>